<keyword evidence="3" id="KW-1185">Reference proteome</keyword>
<dbReference type="Proteomes" id="UP000253891">
    <property type="component" value="Unassembled WGS sequence"/>
</dbReference>
<gene>
    <name evidence="2" type="ORF">FFIC_280740</name>
</gene>
<feature type="transmembrane region" description="Helical" evidence="1">
    <location>
        <begin position="131"/>
        <end position="153"/>
    </location>
</feature>
<name>A0A0K8MIS1_9LACO</name>
<feature type="transmembrane region" description="Helical" evidence="1">
    <location>
        <begin position="160"/>
        <end position="177"/>
    </location>
</feature>
<organism evidence="2 3">
    <name type="scientific">Fructobacillus ficulneus</name>
    <dbReference type="NCBI Taxonomy" id="157463"/>
    <lineage>
        <taxon>Bacteria</taxon>
        <taxon>Bacillati</taxon>
        <taxon>Bacillota</taxon>
        <taxon>Bacilli</taxon>
        <taxon>Lactobacillales</taxon>
        <taxon>Lactobacillaceae</taxon>
        <taxon>Fructobacillus</taxon>
    </lineage>
</organism>
<dbReference type="EMBL" id="DF968005">
    <property type="protein sequence ID" value="GAP00069.1"/>
    <property type="molecule type" value="Genomic_DNA"/>
</dbReference>
<dbReference type="OrthoDB" id="2166220at2"/>
<feature type="transmembrane region" description="Helical" evidence="1">
    <location>
        <begin position="52"/>
        <end position="73"/>
    </location>
</feature>
<accession>A0A0K8MIS1</accession>
<keyword evidence="1" id="KW-0472">Membrane</keyword>
<keyword evidence="1" id="KW-0812">Transmembrane</keyword>
<dbReference type="STRING" id="157463.GCA_001047075_00982"/>
<evidence type="ECO:0000256" key="1">
    <source>
        <dbReference type="SAM" id="Phobius"/>
    </source>
</evidence>
<sequence length="244" mass="27064">MTRILAMYAFHLKQYCRNSYFVFLVLTSTLGILFLKYLLAYARQMDLGQGDIVTAGIFGMWSSTVTAAGSLHFQRSQGVLVYLVNSGESAAVNLLALVSSAATFGLLAFPLAQGAAWILNAGRYVGFLEGHWLLVGMFWLGSLPISYVLAQLFLLSKNAFVYEELFVLPLMVVLGLFSKQNQIGTFGQIVPVWYPIQVLQDRLTWSWSAGLVWLAVTGLWLAVAAVLLRLILKKIHVTSEIEVF</sequence>
<dbReference type="AlphaFoldDB" id="A0A0K8MIS1"/>
<feature type="transmembrane region" description="Helical" evidence="1">
    <location>
        <begin position="94"/>
        <end position="119"/>
    </location>
</feature>
<feature type="transmembrane region" description="Helical" evidence="1">
    <location>
        <begin position="20"/>
        <end position="40"/>
    </location>
</feature>
<protein>
    <submittedName>
        <fullName evidence="2">Uncharacterized protein</fullName>
    </submittedName>
</protein>
<feature type="transmembrane region" description="Helical" evidence="1">
    <location>
        <begin position="211"/>
        <end position="232"/>
    </location>
</feature>
<dbReference type="RefSeq" id="WP_114674993.1">
    <property type="nucleotide sequence ID" value="NZ_DF968005.1"/>
</dbReference>
<keyword evidence="1" id="KW-1133">Transmembrane helix</keyword>
<reference evidence="2 3" key="1">
    <citation type="journal article" date="2015" name="BMC Genomics">
        <title>Comparative genomics of Fructobacillus spp. and Leuconostoc spp. reveals niche-specific evolution of Fructobacillus spp.</title>
        <authorList>
            <person name="Endo A."/>
            <person name="Tanizawa Y."/>
            <person name="Tanaka N."/>
            <person name="Maeno S."/>
            <person name="Kumar H."/>
            <person name="Shiwa Y."/>
            <person name="Okada S."/>
            <person name="Yoshikawa H."/>
            <person name="Dicks L."/>
            <person name="Nakagawa J."/>
            <person name="Arita M."/>
        </authorList>
    </citation>
    <scope>NUCLEOTIDE SEQUENCE [LARGE SCALE GENOMIC DNA]</scope>
    <source>
        <strain evidence="2 3">JCM 12225</strain>
    </source>
</reference>
<evidence type="ECO:0000313" key="2">
    <source>
        <dbReference type="EMBL" id="GAP00069.1"/>
    </source>
</evidence>
<proteinExistence type="predicted"/>
<evidence type="ECO:0000313" key="3">
    <source>
        <dbReference type="Proteomes" id="UP000253891"/>
    </source>
</evidence>